<keyword evidence="2" id="KW-0479">Metal-binding</keyword>
<dbReference type="GO" id="GO:0005506">
    <property type="term" value="F:iron ion binding"/>
    <property type="evidence" value="ECO:0007669"/>
    <property type="project" value="InterPro"/>
</dbReference>
<dbReference type="SUPFAM" id="SSF48264">
    <property type="entry name" value="Cytochrome P450"/>
    <property type="match status" value="1"/>
</dbReference>
<sequence>MEFEKSYMLEIESSSGRMGKPLEVKTLTNASVANINVSVLLGKGFDYQNTPFLRLLTLTDQSVRLIVSRPTAVPEKDTSDYFSDDTLVVLVNNLFAAGTESTVSTLRWGILFMSRYPEIQR</sequence>
<protein>
    <submittedName>
        <fullName evidence="4">Uncharacterized protein</fullName>
    </submittedName>
</protein>
<reference evidence="4 5" key="1">
    <citation type="submission" date="2020-12" db="EMBL/GenBank/DDBJ databases">
        <title>De novo assembly of Tibetan sheep genome.</title>
        <authorList>
            <person name="Li X."/>
        </authorList>
    </citation>
    <scope>NUCLEOTIDE SEQUENCE [LARGE SCALE GENOMIC DNA]</scope>
    <source>
        <tissue evidence="4">Heart</tissue>
    </source>
</reference>
<comment type="similarity">
    <text evidence="1">Belongs to the cytochrome P450 family.</text>
</comment>
<dbReference type="GO" id="GO:0005737">
    <property type="term" value="C:cytoplasm"/>
    <property type="evidence" value="ECO:0007669"/>
    <property type="project" value="TreeGrafter"/>
</dbReference>
<evidence type="ECO:0000313" key="4">
    <source>
        <dbReference type="EMBL" id="KAG5196977.1"/>
    </source>
</evidence>
<dbReference type="Pfam" id="PF00067">
    <property type="entry name" value="p450"/>
    <property type="match status" value="1"/>
</dbReference>
<comment type="caution">
    <text evidence="4">The sequence shown here is derived from an EMBL/GenBank/DDBJ whole genome shotgun (WGS) entry which is preliminary data.</text>
</comment>
<dbReference type="GO" id="GO:0020037">
    <property type="term" value="F:heme binding"/>
    <property type="evidence" value="ECO:0007669"/>
    <property type="project" value="InterPro"/>
</dbReference>
<organism evidence="4 5">
    <name type="scientific">Ovis aries</name>
    <name type="common">Sheep</name>
    <dbReference type="NCBI Taxonomy" id="9940"/>
    <lineage>
        <taxon>Eukaryota</taxon>
        <taxon>Metazoa</taxon>
        <taxon>Chordata</taxon>
        <taxon>Craniata</taxon>
        <taxon>Vertebrata</taxon>
        <taxon>Euteleostomi</taxon>
        <taxon>Mammalia</taxon>
        <taxon>Eutheria</taxon>
        <taxon>Laurasiatheria</taxon>
        <taxon>Artiodactyla</taxon>
        <taxon>Ruminantia</taxon>
        <taxon>Pecora</taxon>
        <taxon>Bovidae</taxon>
        <taxon>Caprinae</taxon>
        <taxon>Ovis</taxon>
    </lineage>
</organism>
<accession>A0A836CS43</accession>
<dbReference type="EMBL" id="JAEMGP010000020">
    <property type="protein sequence ID" value="KAG5196977.1"/>
    <property type="molecule type" value="Genomic_DNA"/>
</dbReference>
<evidence type="ECO:0000256" key="3">
    <source>
        <dbReference type="ARBA" id="ARBA00023004"/>
    </source>
</evidence>
<proteinExistence type="inferred from homology"/>
<dbReference type="GO" id="GO:0006082">
    <property type="term" value="P:organic acid metabolic process"/>
    <property type="evidence" value="ECO:0007669"/>
    <property type="project" value="TreeGrafter"/>
</dbReference>
<dbReference type="InterPro" id="IPR036396">
    <property type="entry name" value="Cyt_P450_sf"/>
</dbReference>
<dbReference type="GO" id="GO:0016712">
    <property type="term" value="F:oxidoreductase activity, acting on paired donors, with incorporation or reduction of molecular oxygen, reduced flavin or flavoprotein as one donor, and incorporation of one atom of oxygen"/>
    <property type="evidence" value="ECO:0007669"/>
    <property type="project" value="TreeGrafter"/>
</dbReference>
<dbReference type="InterPro" id="IPR050182">
    <property type="entry name" value="Cytochrome_P450_fam2"/>
</dbReference>
<dbReference type="Proteomes" id="UP000664991">
    <property type="component" value="Unassembled WGS sequence"/>
</dbReference>
<evidence type="ECO:0000256" key="1">
    <source>
        <dbReference type="ARBA" id="ARBA00010617"/>
    </source>
</evidence>
<dbReference type="GO" id="GO:0006805">
    <property type="term" value="P:xenobiotic metabolic process"/>
    <property type="evidence" value="ECO:0007669"/>
    <property type="project" value="TreeGrafter"/>
</dbReference>
<dbReference type="AlphaFoldDB" id="A0A836CS43"/>
<dbReference type="PANTHER" id="PTHR24300">
    <property type="entry name" value="CYTOCHROME P450 508A4-RELATED"/>
    <property type="match status" value="1"/>
</dbReference>
<evidence type="ECO:0000313" key="5">
    <source>
        <dbReference type="Proteomes" id="UP000664991"/>
    </source>
</evidence>
<dbReference type="InterPro" id="IPR001128">
    <property type="entry name" value="Cyt_P450"/>
</dbReference>
<gene>
    <name evidence="4" type="ORF">JEQ12_010431</name>
</gene>
<dbReference type="PANTHER" id="PTHR24300:SF302">
    <property type="entry name" value="CYTOCHROME P450"/>
    <property type="match status" value="1"/>
</dbReference>
<dbReference type="Gene3D" id="1.10.630.10">
    <property type="entry name" value="Cytochrome P450"/>
    <property type="match status" value="1"/>
</dbReference>
<evidence type="ECO:0000256" key="2">
    <source>
        <dbReference type="ARBA" id="ARBA00022723"/>
    </source>
</evidence>
<name>A0A836CS43_SHEEP</name>
<keyword evidence="3" id="KW-0408">Iron</keyword>